<protein>
    <recommendedName>
        <fullName evidence="3">Reverse transcriptase domain-containing protein</fullName>
    </recommendedName>
</protein>
<reference evidence="1 2" key="1">
    <citation type="journal article" date="2014" name="Curr. Biol.">
        <title>The genome of the clonal raider ant Cerapachys biroi.</title>
        <authorList>
            <person name="Oxley P.R."/>
            <person name="Ji L."/>
            <person name="Fetter-Pruneda I."/>
            <person name="McKenzie S.K."/>
            <person name="Li C."/>
            <person name="Hu H."/>
            <person name="Zhang G."/>
            <person name="Kronauer D.J."/>
        </authorList>
    </citation>
    <scope>NUCLEOTIDE SEQUENCE [LARGE SCALE GENOMIC DNA]</scope>
</reference>
<dbReference type="InterPro" id="IPR011010">
    <property type="entry name" value="DNA_brk_join_enz"/>
</dbReference>
<keyword evidence="2" id="KW-1185">Reference proteome</keyword>
<dbReference type="InterPro" id="IPR052055">
    <property type="entry name" value="Hepadnavirus_pol/RT"/>
</dbReference>
<proteinExistence type="predicted"/>
<dbReference type="AlphaFoldDB" id="A0A026W9L8"/>
<dbReference type="Proteomes" id="UP000053097">
    <property type="component" value="Unassembled WGS sequence"/>
</dbReference>
<gene>
    <name evidence="1" type="ORF">X777_08539</name>
</gene>
<dbReference type="PANTHER" id="PTHR33050">
    <property type="entry name" value="REVERSE TRANSCRIPTASE DOMAIN-CONTAINING PROTEIN"/>
    <property type="match status" value="1"/>
</dbReference>
<dbReference type="PANTHER" id="PTHR33050:SF7">
    <property type="entry name" value="RIBONUCLEASE H"/>
    <property type="match status" value="1"/>
</dbReference>
<dbReference type="EMBL" id="KK107322">
    <property type="protein sequence ID" value="EZA52648.1"/>
    <property type="molecule type" value="Genomic_DNA"/>
</dbReference>
<dbReference type="SUPFAM" id="SSF56349">
    <property type="entry name" value="DNA breaking-rejoining enzymes"/>
    <property type="match status" value="1"/>
</dbReference>
<dbReference type="GO" id="GO:0003677">
    <property type="term" value="F:DNA binding"/>
    <property type="evidence" value="ECO:0007669"/>
    <property type="project" value="InterPro"/>
</dbReference>
<accession>A0A026W9L8</accession>
<name>A0A026W9L8_OOCBI</name>
<evidence type="ECO:0000313" key="2">
    <source>
        <dbReference type="Proteomes" id="UP000053097"/>
    </source>
</evidence>
<organism evidence="1 2">
    <name type="scientific">Ooceraea biroi</name>
    <name type="common">Clonal raider ant</name>
    <name type="synonym">Cerapachys biroi</name>
    <dbReference type="NCBI Taxonomy" id="2015173"/>
    <lineage>
        <taxon>Eukaryota</taxon>
        <taxon>Metazoa</taxon>
        <taxon>Ecdysozoa</taxon>
        <taxon>Arthropoda</taxon>
        <taxon>Hexapoda</taxon>
        <taxon>Insecta</taxon>
        <taxon>Pterygota</taxon>
        <taxon>Neoptera</taxon>
        <taxon>Endopterygota</taxon>
        <taxon>Hymenoptera</taxon>
        <taxon>Apocrita</taxon>
        <taxon>Aculeata</taxon>
        <taxon>Formicoidea</taxon>
        <taxon>Formicidae</taxon>
        <taxon>Dorylinae</taxon>
        <taxon>Ooceraea</taxon>
    </lineage>
</organism>
<evidence type="ECO:0008006" key="3">
    <source>
        <dbReference type="Google" id="ProtNLM"/>
    </source>
</evidence>
<sequence length="213" mass="24161">MSGGGKLRRQGLDLSCSTIERRKSNRFILNLKQLNLFVEIEHFKLEDLRTACRLLEPNMLMATIDLKDAYFLIPIKRAALAIISTEDIGANELDKKFFKGLSQKLALLLALGTTHRLQTLALMKISNITSSDKGLEVRIPDRIKSLGTSTRRPLLKLAFNEKPGLCIARTLRYYIETMQRPSSLRSERFTAHSTRHASTSKTFEKGVNIEEIK</sequence>
<evidence type="ECO:0000313" key="1">
    <source>
        <dbReference type="EMBL" id="EZA52648.1"/>
    </source>
</evidence>